<reference evidence="2" key="1">
    <citation type="submission" date="2023-06" db="EMBL/GenBank/DDBJ databases">
        <title>Survivors Of The Sea: Transcriptome response of Skeletonema marinoi to long-term dormancy.</title>
        <authorList>
            <person name="Pinder M.I.M."/>
            <person name="Kourtchenko O."/>
            <person name="Robertson E.K."/>
            <person name="Larsson T."/>
            <person name="Maumus F."/>
            <person name="Osuna-Cruz C.M."/>
            <person name="Vancaester E."/>
            <person name="Stenow R."/>
            <person name="Vandepoele K."/>
            <person name="Ploug H."/>
            <person name="Bruchert V."/>
            <person name="Godhe A."/>
            <person name="Topel M."/>
        </authorList>
    </citation>
    <scope>NUCLEOTIDE SEQUENCE</scope>
    <source>
        <strain evidence="2">R05AC</strain>
    </source>
</reference>
<organism evidence="2 3">
    <name type="scientific">Skeletonema marinoi</name>
    <dbReference type="NCBI Taxonomy" id="267567"/>
    <lineage>
        <taxon>Eukaryota</taxon>
        <taxon>Sar</taxon>
        <taxon>Stramenopiles</taxon>
        <taxon>Ochrophyta</taxon>
        <taxon>Bacillariophyta</taxon>
        <taxon>Coscinodiscophyceae</taxon>
        <taxon>Thalassiosirophycidae</taxon>
        <taxon>Thalassiosirales</taxon>
        <taxon>Skeletonemataceae</taxon>
        <taxon>Skeletonema</taxon>
        <taxon>Skeletonema marinoi-dohrnii complex</taxon>
    </lineage>
</organism>
<dbReference type="EMBL" id="JATAAI010000006">
    <property type="protein sequence ID" value="KAK1744843.1"/>
    <property type="molecule type" value="Genomic_DNA"/>
</dbReference>
<feature type="signal peptide" evidence="1">
    <location>
        <begin position="1"/>
        <end position="23"/>
    </location>
</feature>
<name>A0AAD8YFD4_9STRA</name>
<keyword evidence="3" id="KW-1185">Reference proteome</keyword>
<sequence>MASKKALAVQLLLLVVLFSSASSFSPTCSPSHRRAAMPHKFQKQFTHIKSDFSLQSSPSNGDQGYNDDAFGLIFLSGGILAKDVDFSGTFLVLSALAATCTTVGTIKFDERIPLLLPS</sequence>
<keyword evidence="1" id="KW-0732">Signal</keyword>
<proteinExistence type="predicted"/>
<comment type="caution">
    <text evidence="2">The sequence shown here is derived from an EMBL/GenBank/DDBJ whole genome shotgun (WGS) entry which is preliminary data.</text>
</comment>
<evidence type="ECO:0000313" key="2">
    <source>
        <dbReference type="EMBL" id="KAK1744843.1"/>
    </source>
</evidence>
<evidence type="ECO:0000256" key="1">
    <source>
        <dbReference type="SAM" id="SignalP"/>
    </source>
</evidence>
<feature type="chain" id="PRO_5042160975" evidence="1">
    <location>
        <begin position="24"/>
        <end position="118"/>
    </location>
</feature>
<protein>
    <submittedName>
        <fullName evidence="2">Uncharacterized protein</fullName>
    </submittedName>
</protein>
<gene>
    <name evidence="2" type="ORF">QTG54_004134</name>
</gene>
<accession>A0AAD8YFD4</accession>
<evidence type="ECO:0000313" key="3">
    <source>
        <dbReference type="Proteomes" id="UP001224775"/>
    </source>
</evidence>
<dbReference type="Proteomes" id="UP001224775">
    <property type="component" value="Unassembled WGS sequence"/>
</dbReference>
<dbReference type="AlphaFoldDB" id="A0AAD8YFD4"/>